<dbReference type="PANTHER" id="PTHR39441">
    <property type="entry name" value="DUF2252 DOMAIN-CONTAINING PROTEIN"/>
    <property type="match status" value="1"/>
</dbReference>
<gene>
    <name evidence="2" type="ORF">C5613_40890</name>
</gene>
<dbReference type="PANTHER" id="PTHR39441:SF1">
    <property type="entry name" value="DUF2252 DOMAIN-CONTAINING PROTEIN"/>
    <property type="match status" value="1"/>
</dbReference>
<reference evidence="3" key="1">
    <citation type="submission" date="2018-02" db="EMBL/GenBank/DDBJ databases">
        <title>Draft genome sequencing of Rhodococcus opacus KU647198.</title>
        <authorList>
            <person name="Zheng B.-X."/>
        </authorList>
    </citation>
    <scope>NUCLEOTIDE SEQUENCE [LARGE SCALE GENOMIC DNA]</scope>
    <source>
        <strain evidence="3">04-OD7</strain>
    </source>
</reference>
<comment type="caution">
    <text evidence="2">The sequence shown here is derived from an EMBL/GenBank/DDBJ whole genome shotgun (WGS) entry which is preliminary data.</text>
</comment>
<dbReference type="Pfam" id="PF10009">
    <property type="entry name" value="DUF2252"/>
    <property type="match status" value="1"/>
</dbReference>
<protein>
    <submittedName>
        <fullName evidence="2">DUF2252 domain-containing protein</fullName>
    </submittedName>
</protein>
<dbReference type="RefSeq" id="WP_105423463.1">
    <property type="nucleotide sequence ID" value="NZ_PUIO01000089.1"/>
</dbReference>
<proteinExistence type="predicted"/>
<sequence>MTPRETFPDPRPADAVDHPTRTARTEHGETVRHRIPFGAIAEHDRTRDRDPVGLLESQATTRVPDLVPIRYGRMAESPFAFYRGAALVMADDLAHAPTTGLHTQLCGDAHLSNFGLFATPERDLAFDVNDFDETYPGPFEWDVKRLVASLAVAGRGNGFRGKERKRIARACAAEYRETMTRQAGCGELAVWYSHIDAAAELDELRSVLDSSARKRVKKTIRKSWGRDSMQALSKLTTLVDGTPRIVSTPPLVVPIEEIFTGTEAEQISRELIQRLREYRDTLQPARRVLFDRFEYVQTARKVVGVGSVGTRAWIVLLRGPGGDPLFLQAKEAGPSVLEKYVDGPAFTNHGERVVTGQRLMQAASDILLGWQHGPDADGAVRDYYVRQLRDGKGSAVIETMPAHLMTLYGRLCARVLAYAHARAGDRFAIAGYLGSDDDFDKALVSFAESYADQNERDHAALRQAIDDGRITAHPGT</sequence>
<dbReference type="InterPro" id="IPR018721">
    <property type="entry name" value="DUF2252"/>
</dbReference>
<dbReference type="Proteomes" id="UP000239290">
    <property type="component" value="Unassembled WGS sequence"/>
</dbReference>
<evidence type="ECO:0000313" key="3">
    <source>
        <dbReference type="Proteomes" id="UP000239290"/>
    </source>
</evidence>
<feature type="region of interest" description="Disordered" evidence="1">
    <location>
        <begin position="1"/>
        <end position="27"/>
    </location>
</feature>
<evidence type="ECO:0000313" key="2">
    <source>
        <dbReference type="EMBL" id="PQP14384.1"/>
    </source>
</evidence>
<dbReference type="AlphaFoldDB" id="A0A2S8IHX2"/>
<accession>A0A2S8IHX2</accession>
<organism evidence="2 3">
    <name type="scientific">Rhodococcus opacus</name>
    <name type="common">Nocardia opaca</name>
    <dbReference type="NCBI Taxonomy" id="37919"/>
    <lineage>
        <taxon>Bacteria</taxon>
        <taxon>Bacillati</taxon>
        <taxon>Actinomycetota</taxon>
        <taxon>Actinomycetes</taxon>
        <taxon>Mycobacteriales</taxon>
        <taxon>Nocardiaceae</taxon>
        <taxon>Rhodococcus</taxon>
    </lineage>
</organism>
<dbReference type="EMBL" id="PUIO01000089">
    <property type="protein sequence ID" value="PQP14384.1"/>
    <property type="molecule type" value="Genomic_DNA"/>
</dbReference>
<name>A0A2S8IHX2_RHOOP</name>
<evidence type="ECO:0000256" key="1">
    <source>
        <dbReference type="SAM" id="MobiDB-lite"/>
    </source>
</evidence>